<dbReference type="Proteomes" id="UP000231246">
    <property type="component" value="Unassembled WGS sequence"/>
</dbReference>
<sequence length="333" mass="37932">MKRHIIIGGLSLLLLITGMLLYLQFFDQDEALLSPIGKEVAKVSRPLVKYTFENLKNYNAASTLIRLKEVLKEEDDYTSYLFTYLSDNKQVSGLANIPVGSGPFPVIVMLRGFVPLEIYETGIGTNHSAEAIAEAGYITLAPDFLGYGQSASPSADVFEERFEKNTTVLDLLASIPTLEKADANRVGIWGHSNGGQIAISILEIMNKPYPTVLWAPVSKPFPYSILYFTDEYDDGGKALRKMLTQFEEKYNVFYYDPANYYRWINKETPIQLHQGRVDEEVPVAWSDKLYKDFQDEELDIAYFTYSQENHNFTQGQWPTTIARTIEFFDEKLK</sequence>
<evidence type="ECO:0000313" key="5">
    <source>
        <dbReference type="Proteomes" id="UP000231246"/>
    </source>
</evidence>
<dbReference type="GO" id="GO:0052689">
    <property type="term" value="F:carboxylic ester hydrolase activity"/>
    <property type="evidence" value="ECO:0007669"/>
    <property type="project" value="UniProtKB-ARBA"/>
</dbReference>
<dbReference type="SUPFAM" id="SSF53474">
    <property type="entry name" value="alpha/beta-Hydrolases"/>
    <property type="match status" value="1"/>
</dbReference>
<dbReference type="Pfam" id="PF00326">
    <property type="entry name" value="Peptidase_S9"/>
    <property type="match status" value="1"/>
</dbReference>
<gene>
    <name evidence="4" type="ORF">COW99_02140</name>
</gene>
<keyword evidence="2" id="KW-1133">Transmembrane helix</keyword>
<dbReference type="InterPro" id="IPR050261">
    <property type="entry name" value="FrsA_esterase"/>
</dbReference>
<reference evidence="4 5" key="1">
    <citation type="submission" date="2017-09" db="EMBL/GenBank/DDBJ databases">
        <title>Depth-based differentiation of microbial function through sediment-hosted aquifers and enrichment of novel symbionts in the deep terrestrial subsurface.</title>
        <authorList>
            <person name="Probst A.J."/>
            <person name="Ladd B."/>
            <person name="Jarett J.K."/>
            <person name="Geller-Mcgrath D.E."/>
            <person name="Sieber C.M."/>
            <person name="Emerson J.B."/>
            <person name="Anantharaman K."/>
            <person name="Thomas B.C."/>
            <person name="Malmstrom R."/>
            <person name="Stieglmeier M."/>
            <person name="Klingl A."/>
            <person name="Woyke T."/>
            <person name="Ryan C.M."/>
            <person name="Banfield J.F."/>
        </authorList>
    </citation>
    <scope>NUCLEOTIDE SEQUENCE [LARGE SCALE GENOMIC DNA]</scope>
    <source>
        <strain evidence="4">CG22_combo_CG10-13_8_21_14_all_38_20</strain>
    </source>
</reference>
<dbReference type="InterPro" id="IPR029058">
    <property type="entry name" value="AB_hydrolase_fold"/>
</dbReference>
<dbReference type="EMBL" id="PCTA01000015">
    <property type="protein sequence ID" value="PIP61803.1"/>
    <property type="molecule type" value="Genomic_DNA"/>
</dbReference>
<feature type="domain" description="Peptidase S9 prolyl oligopeptidase catalytic" evidence="3">
    <location>
        <begin position="127"/>
        <end position="333"/>
    </location>
</feature>
<dbReference type="GO" id="GO:0008236">
    <property type="term" value="F:serine-type peptidase activity"/>
    <property type="evidence" value="ECO:0007669"/>
    <property type="project" value="InterPro"/>
</dbReference>
<keyword evidence="2" id="KW-0812">Transmembrane</keyword>
<keyword evidence="1" id="KW-0378">Hydrolase</keyword>
<dbReference type="InterPro" id="IPR001375">
    <property type="entry name" value="Peptidase_S9_cat"/>
</dbReference>
<keyword evidence="2" id="KW-0472">Membrane</keyword>
<evidence type="ECO:0000256" key="1">
    <source>
        <dbReference type="ARBA" id="ARBA00022801"/>
    </source>
</evidence>
<evidence type="ECO:0000313" key="4">
    <source>
        <dbReference type="EMBL" id="PIP61803.1"/>
    </source>
</evidence>
<accession>A0A2H0BVT7</accession>
<dbReference type="PANTHER" id="PTHR22946:SF9">
    <property type="entry name" value="POLYKETIDE TRANSFERASE AF380"/>
    <property type="match status" value="1"/>
</dbReference>
<comment type="caution">
    <text evidence="4">The sequence shown here is derived from an EMBL/GenBank/DDBJ whole genome shotgun (WGS) entry which is preliminary data.</text>
</comment>
<dbReference type="PANTHER" id="PTHR22946">
    <property type="entry name" value="DIENELACTONE HYDROLASE DOMAIN-CONTAINING PROTEIN-RELATED"/>
    <property type="match status" value="1"/>
</dbReference>
<name>A0A2H0BVT7_9BACT</name>
<evidence type="ECO:0000259" key="3">
    <source>
        <dbReference type="Pfam" id="PF00326"/>
    </source>
</evidence>
<protein>
    <recommendedName>
        <fullName evidence="3">Peptidase S9 prolyl oligopeptidase catalytic domain-containing protein</fullName>
    </recommendedName>
</protein>
<feature type="transmembrane region" description="Helical" evidence="2">
    <location>
        <begin position="5"/>
        <end position="25"/>
    </location>
</feature>
<dbReference type="Gene3D" id="3.40.50.1820">
    <property type="entry name" value="alpha/beta hydrolase"/>
    <property type="match status" value="1"/>
</dbReference>
<evidence type="ECO:0000256" key="2">
    <source>
        <dbReference type="SAM" id="Phobius"/>
    </source>
</evidence>
<dbReference type="GO" id="GO:0006508">
    <property type="term" value="P:proteolysis"/>
    <property type="evidence" value="ECO:0007669"/>
    <property type="project" value="InterPro"/>
</dbReference>
<dbReference type="AlphaFoldDB" id="A0A2H0BVT7"/>
<organism evidence="4 5">
    <name type="scientific">Candidatus Roizmanbacteria bacterium CG22_combo_CG10-13_8_21_14_all_38_20</name>
    <dbReference type="NCBI Taxonomy" id="1974862"/>
    <lineage>
        <taxon>Bacteria</taxon>
        <taxon>Candidatus Roizmaniibacteriota</taxon>
    </lineage>
</organism>
<proteinExistence type="predicted"/>